<keyword evidence="3" id="KW-1185">Reference proteome</keyword>
<dbReference type="Proteomes" id="UP001163846">
    <property type="component" value="Unassembled WGS sequence"/>
</dbReference>
<evidence type="ECO:0000313" key="3">
    <source>
        <dbReference type="Proteomes" id="UP001163846"/>
    </source>
</evidence>
<feature type="region of interest" description="Disordered" evidence="1">
    <location>
        <begin position="241"/>
        <end position="260"/>
    </location>
</feature>
<dbReference type="AlphaFoldDB" id="A0AA38NY05"/>
<proteinExistence type="predicted"/>
<protein>
    <submittedName>
        <fullName evidence="2">Uncharacterized protein</fullName>
    </submittedName>
</protein>
<name>A0AA38NY05_9AGAR</name>
<evidence type="ECO:0000256" key="1">
    <source>
        <dbReference type="SAM" id="MobiDB-lite"/>
    </source>
</evidence>
<organism evidence="2 3">
    <name type="scientific">Lentinula raphanica</name>
    <dbReference type="NCBI Taxonomy" id="153919"/>
    <lineage>
        <taxon>Eukaryota</taxon>
        <taxon>Fungi</taxon>
        <taxon>Dikarya</taxon>
        <taxon>Basidiomycota</taxon>
        <taxon>Agaricomycotina</taxon>
        <taxon>Agaricomycetes</taxon>
        <taxon>Agaricomycetidae</taxon>
        <taxon>Agaricales</taxon>
        <taxon>Marasmiineae</taxon>
        <taxon>Omphalotaceae</taxon>
        <taxon>Lentinula</taxon>
    </lineage>
</organism>
<gene>
    <name evidence="2" type="ORF">F5878DRAFT_646684</name>
</gene>
<sequence>MDHHSEHADNESASSQEAMEVQGSTRTSSPGGWGIRRNTNWYGGWGSASMNERDQQSHISRSTALRNLRSDFFHANLTFTGNHQRDTALDSLDTKLWASVQSYRSSDEARKGSSPHPTFTGPQILERLEEVKALLASHILEHQSLKQEIWEVSDTLSALRAREKQAPDEIDALHDAQHELEDLKKIAHARLISGQMSGTGHIRGGHPSILYTMNKSFIYTYQPVKGRLKFNVSLATLSLPGDLKNPNHSHHSKKPGNDTKKETLFNAARRLESEWQSVGHRIARENEKHRNSMKRDIVKGIARSVVIRKIAVVPY</sequence>
<accession>A0AA38NY05</accession>
<dbReference type="EMBL" id="MU806924">
    <property type="protein sequence ID" value="KAJ3832543.1"/>
    <property type="molecule type" value="Genomic_DNA"/>
</dbReference>
<reference evidence="2" key="1">
    <citation type="submission" date="2022-08" db="EMBL/GenBank/DDBJ databases">
        <authorList>
            <consortium name="DOE Joint Genome Institute"/>
            <person name="Min B."/>
            <person name="Riley R."/>
            <person name="Sierra-Patev S."/>
            <person name="Naranjo-Ortiz M."/>
            <person name="Looney B."/>
            <person name="Konkel Z."/>
            <person name="Slot J.C."/>
            <person name="Sakamoto Y."/>
            <person name="Steenwyk J.L."/>
            <person name="Rokas A."/>
            <person name="Carro J."/>
            <person name="Camarero S."/>
            <person name="Ferreira P."/>
            <person name="Molpeceres G."/>
            <person name="Ruiz-Duenas F.J."/>
            <person name="Serrano A."/>
            <person name="Henrissat B."/>
            <person name="Drula E."/>
            <person name="Hughes K.W."/>
            <person name="Mata J.L."/>
            <person name="Ishikawa N.K."/>
            <person name="Vargas-Isla R."/>
            <person name="Ushijima S."/>
            <person name="Smith C.A."/>
            <person name="Ahrendt S."/>
            <person name="Andreopoulos W."/>
            <person name="He G."/>
            <person name="Labutti K."/>
            <person name="Lipzen A."/>
            <person name="Ng V."/>
            <person name="Sandor L."/>
            <person name="Barry K."/>
            <person name="Martinez A.T."/>
            <person name="Xiao Y."/>
            <person name="Gibbons J.G."/>
            <person name="Terashima K."/>
            <person name="Hibbett D.S."/>
            <person name="Grigoriev I.V."/>
        </authorList>
    </citation>
    <scope>NUCLEOTIDE SEQUENCE</scope>
    <source>
        <strain evidence="2">TFB9207</strain>
    </source>
</reference>
<feature type="compositionally biased region" description="Basic and acidic residues" evidence="1">
    <location>
        <begin position="1"/>
        <end position="10"/>
    </location>
</feature>
<feature type="compositionally biased region" description="Polar residues" evidence="1">
    <location>
        <begin position="11"/>
        <end position="30"/>
    </location>
</feature>
<evidence type="ECO:0000313" key="2">
    <source>
        <dbReference type="EMBL" id="KAJ3832543.1"/>
    </source>
</evidence>
<comment type="caution">
    <text evidence="2">The sequence shown here is derived from an EMBL/GenBank/DDBJ whole genome shotgun (WGS) entry which is preliminary data.</text>
</comment>
<feature type="region of interest" description="Disordered" evidence="1">
    <location>
        <begin position="1"/>
        <end position="35"/>
    </location>
</feature>